<dbReference type="SUPFAM" id="SSF53067">
    <property type="entry name" value="Actin-like ATPase domain"/>
    <property type="match status" value="1"/>
</dbReference>
<protein>
    <submittedName>
        <fullName evidence="2">ROK family protein</fullName>
    </submittedName>
</protein>
<reference evidence="2" key="1">
    <citation type="submission" date="2021-01" db="EMBL/GenBank/DDBJ databases">
        <title>Modified the classification status of verrucomicrobia.</title>
        <authorList>
            <person name="Feng X."/>
        </authorList>
    </citation>
    <scope>NUCLEOTIDE SEQUENCE</scope>
    <source>
        <strain evidence="2">_KCTC 22039</strain>
    </source>
</reference>
<proteinExistence type="inferred from homology"/>
<comment type="caution">
    <text evidence="2">The sequence shown here is derived from an EMBL/GenBank/DDBJ whole genome shotgun (WGS) entry which is preliminary data.</text>
</comment>
<organism evidence="2 3">
    <name type="scientific">Persicirhabdus sediminis</name>
    <dbReference type="NCBI Taxonomy" id="454144"/>
    <lineage>
        <taxon>Bacteria</taxon>
        <taxon>Pseudomonadati</taxon>
        <taxon>Verrucomicrobiota</taxon>
        <taxon>Verrucomicrobiia</taxon>
        <taxon>Verrucomicrobiales</taxon>
        <taxon>Verrucomicrobiaceae</taxon>
        <taxon>Persicirhabdus</taxon>
    </lineage>
</organism>
<evidence type="ECO:0000313" key="3">
    <source>
        <dbReference type="Proteomes" id="UP000624703"/>
    </source>
</evidence>
<sequence length="471" mass="50958">MKSIIEKINDLAKPLVTPGLDPNFIPAIKWIEAYDSLAKETAGSRDVIIDLLRPDGTGKRESLVLFPDLPEYTAASFLRVERLIKQLLWQVGGSNILIDGADEFKAQLEAHFAADGAGHFDNLTIAQKVYSSPISIENKALAGTAEPQLSKADMGGHLEGYRIGFDLGGSDRKCAAVINGEVVFSTEIAWSPYFETNPEYHFKGIQDSLEKAAEHLPRIDAIGGSAAGIYVDNQPRVASLFRGLSPEDFDAQAKPIFEAIQKKWDNVPMIVVNDGDVSALAGAMAGDCDSLLGIAMGTSLAAGYVDEQKKITSMLNELAFAPVDFAEDAAVDEWSHDKGCGVQYFSQQAVQRLSKAAGLEFPADMKAPEILVEVQKLMEKEDPAAVQIYETIGSYLGYTLALYAKFYGLKGIMLLGRVMTGQGGELIVKVADEVLAKEYPEVAKQLRTVTPDEKTKRHGQAIAAASLPQLG</sequence>
<evidence type="ECO:0000313" key="2">
    <source>
        <dbReference type="EMBL" id="MBK1792394.1"/>
    </source>
</evidence>
<dbReference type="Pfam" id="PF00480">
    <property type="entry name" value="ROK"/>
    <property type="match status" value="1"/>
</dbReference>
<dbReference type="InterPro" id="IPR000600">
    <property type="entry name" value="ROK"/>
</dbReference>
<gene>
    <name evidence="2" type="ORF">JIN82_14615</name>
</gene>
<dbReference type="PANTHER" id="PTHR18964">
    <property type="entry name" value="ROK (REPRESSOR, ORF, KINASE) FAMILY"/>
    <property type="match status" value="1"/>
</dbReference>
<name>A0A8J7MI39_9BACT</name>
<keyword evidence="3" id="KW-1185">Reference proteome</keyword>
<accession>A0A8J7MI39</accession>
<dbReference type="InterPro" id="IPR043129">
    <property type="entry name" value="ATPase_NBD"/>
</dbReference>
<dbReference type="AlphaFoldDB" id="A0A8J7MI39"/>
<dbReference type="PANTHER" id="PTHR18964:SF149">
    <property type="entry name" value="BIFUNCTIONAL UDP-N-ACETYLGLUCOSAMINE 2-EPIMERASE_N-ACETYLMANNOSAMINE KINASE"/>
    <property type="match status" value="1"/>
</dbReference>
<dbReference type="RefSeq" id="WP_200312408.1">
    <property type="nucleotide sequence ID" value="NZ_JAENIM010000045.1"/>
</dbReference>
<dbReference type="EMBL" id="JAENIM010000045">
    <property type="protein sequence ID" value="MBK1792394.1"/>
    <property type="molecule type" value="Genomic_DNA"/>
</dbReference>
<dbReference type="Gene3D" id="3.30.420.40">
    <property type="match status" value="2"/>
</dbReference>
<comment type="similarity">
    <text evidence="1">Belongs to the ROK (NagC/XylR) family.</text>
</comment>
<evidence type="ECO:0000256" key="1">
    <source>
        <dbReference type="ARBA" id="ARBA00006479"/>
    </source>
</evidence>
<dbReference type="Proteomes" id="UP000624703">
    <property type="component" value="Unassembled WGS sequence"/>
</dbReference>